<sequence length="363" mass="38257">MPSVAEELAALKQRSLTKNLASKLKDADGLSTPEQEDATIQKTNKTNRASMYKKDAVENLKAGTKAVDQDLAFKQKQIAQKKQDMQKKEEAAKNLKSFKGVAGAPAAMPKQQQKAAKNGSASNSTSSSKETTAPTPAPKPKPAPVKETTTPTPITVTELDDTIVPELDDSTGSDFVDIMDDIPDLVQDAMVPNNTNAAAAAAAASQPYVPPPKRVPNRAEKKAKKTVEKLGMKSVPGIARVTLKMNGNQGFYSIFQPDVYEKNGTYIVFGEAQQGTGAMDQQAQAARAAKMLDTPVPTPTTAAAAAAAAAAAKEDDADVDETGLQAKDIDLVISQAGCSRSKAVTALRENNGDLVNAIMSLTT</sequence>
<dbReference type="CDD" id="cd22054">
    <property type="entry name" value="NAC_NACA"/>
    <property type="match status" value="1"/>
</dbReference>
<dbReference type="InterPro" id="IPR038187">
    <property type="entry name" value="NAC_A/B_dom_sf"/>
</dbReference>
<dbReference type="InterPro" id="IPR016641">
    <property type="entry name" value="EGD2/NACA0like"/>
</dbReference>
<dbReference type="SMART" id="SM01407">
    <property type="entry name" value="NAC"/>
    <property type="match status" value="1"/>
</dbReference>
<evidence type="ECO:0000313" key="4">
    <source>
        <dbReference type="Proteomes" id="UP001295423"/>
    </source>
</evidence>
<reference evidence="3" key="1">
    <citation type="submission" date="2023-08" db="EMBL/GenBank/DDBJ databases">
        <authorList>
            <person name="Audoor S."/>
            <person name="Bilcke G."/>
        </authorList>
    </citation>
    <scope>NUCLEOTIDE SEQUENCE</scope>
</reference>
<feature type="compositionally biased region" description="Low complexity" evidence="1">
    <location>
        <begin position="145"/>
        <end position="157"/>
    </location>
</feature>
<accession>A0AAD2JIL9</accession>
<dbReference type="PROSITE" id="PS51151">
    <property type="entry name" value="NAC_AB"/>
    <property type="match status" value="1"/>
</dbReference>
<dbReference type="Gene3D" id="1.10.8.10">
    <property type="entry name" value="DNA helicase RuvA subunit, C-terminal domain"/>
    <property type="match status" value="1"/>
</dbReference>
<protein>
    <recommendedName>
        <fullName evidence="2">NAC-A/B domain-containing protein</fullName>
    </recommendedName>
</protein>
<dbReference type="CDD" id="cd14358">
    <property type="entry name" value="UBA_NAC_euk"/>
    <property type="match status" value="1"/>
</dbReference>
<keyword evidence="4" id="KW-1185">Reference proteome</keyword>
<dbReference type="Proteomes" id="UP001295423">
    <property type="component" value="Unassembled WGS sequence"/>
</dbReference>
<dbReference type="Pfam" id="PF01849">
    <property type="entry name" value="NAC"/>
    <property type="match status" value="1"/>
</dbReference>
<dbReference type="PANTHER" id="PTHR21713">
    <property type="entry name" value="NASCENT POLYPEPTIDE ASSOCIATED COMPLEX ALPHA SUBUNIT-RELATED"/>
    <property type="match status" value="1"/>
</dbReference>
<dbReference type="Pfam" id="PF19026">
    <property type="entry name" value="UBA_HYPK"/>
    <property type="match status" value="1"/>
</dbReference>
<dbReference type="InterPro" id="IPR044034">
    <property type="entry name" value="NAC-like_UBA"/>
</dbReference>
<dbReference type="Gene3D" id="2.20.70.30">
    <property type="entry name" value="Nascent polypeptide-associated complex domain"/>
    <property type="match status" value="1"/>
</dbReference>
<name>A0AAD2JIL9_9STRA</name>
<dbReference type="InterPro" id="IPR002715">
    <property type="entry name" value="Nas_poly-pep-assoc_cplx_dom"/>
</dbReference>
<comment type="caution">
    <text evidence="3">The sequence shown here is derived from an EMBL/GenBank/DDBJ whole genome shotgun (WGS) entry which is preliminary data.</text>
</comment>
<evidence type="ECO:0000256" key="1">
    <source>
        <dbReference type="SAM" id="MobiDB-lite"/>
    </source>
</evidence>
<feature type="region of interest" description="Disordered" evidence="1">
    <location>
        <begin position="23"/>
        <end position="53"/>
    </location>
</feature>
<feature type="compositionally biased region" description="Basic and acidic residues" evidence="1">
    <location>
        <begin position="81"/>
        <end position="93"/>
    </location>
</feature>
<proteinExistence type="predicted"/>
<gene>
    <name evidence="3" type="ORF">CYCCA115_LOCUS14780</name>
</gene>
<evidence type="ECO:0000259" key="2">
    <source>
        <dbReference type="PROSITE" id="PS51151"/>
    </source>
</evidence>
<dbReference type="GO" id="GO:0005854">
    <property type="term" value="C:nascent polypeptide-associated complex"/>
    <property type="evidence" value="ECO:0007669"/>
    <property type="project" value="InterPro"/>
</dbReference>
<dbReference type="AlphaFoldDB" id="A0AAD2JIL9"/>
<feature type="region of interest" description="Disordered" evidence="1">
    <location>
        <begin position="76"/>
        <end position="160"/>
    </location>
</feature>
<evidence type="ECO:0000313" key="3">
    <source>
        <dbReference type="EMBL" id="CAJ1954185.1"/>
    </source>
</evidence>
<organism evidence="3 4">
    <name type="scientific">Cylindrotheca closterium</name>
    <dbReference type="NCBI Taxonomy" id="2856"/>
    <lineage>
        <taxon>Eukaryota</taxon>
        <taxon>Sar</taxon>
        <taxon>Stramenopiles</taxon>
        <taxon>Ochrophyta</taxon>
        <taxon>Bacillariophyta</taxon>
        <taxon>Bacillariophyceae</taxon>
        <taxon>Bacillariophycidae</taxon>
        <taxon>Bacillariales</taxon>
        <taxon>Bacillariaceae</taxon>
        <taxon>Cylindrotheca</taxon>
    </lineage>
</organism>
<feature type="compositionally biased region" description="Polar residues" evidence="1">
    <location>
        <begin position="38"/>
        <end position="49"/>
    </location>
</feature>
<dbReference type="EMBL" id="CAKOGP040001858">
    <property type="protein sequence ID" value="CAJ1954185.1"/>
    <property type="molecule type" value="Genomic_DNA"/>
</dbReference>
<feature type="domain" description="NAC-A/B" evidence="2">
    <location>
        <begin position="217"/>
        <end position="281"/>
    </location>
</feature>
<feature type="compositionally biased region" description="Low complexity" evidence="1">
    <location>
        <begin position="102"/>
        <end position="134"/>
    </location>
</feature>